<reference evidence="4 7" key="2">
    <citation type="submission" date="2019-10" db="EMBL/GenBank/DDBJ databases">
        <title>Characterization of the phylogenetic diversity of two novel species belonging to the genus Bifidobacterium: Bifidobacterium cebidarum sp. nov. and Bifidobacterium leontopitheci sp. nov.</title>
        <authorList>
            <person name="Lugli G.A."/>
            <person name="Duranti S."/>
            <person name="Milani C."/>
            <person name="Turroni F."/>
            <person name="Ventura M."/>
        </authorList>
    </citation>
    <scope>NUCLEOTIDE SEQUENCE [LARGE SCALE GENOMIC DNA]</scope>
    <source>
        <strain evidence="4 7">DSM 100688</strain>
    </source>
</reference>
<dbReference type="Proteomes" id="UP000482084">
    <property type="component" value="Unassembled WGS sequence"/>
</dbReference>
<proteinExistence type="predicted"/>
<sequence length="239" mass="24610">MTKHDVNTYDSYARDLFDEPPAGPVGVHRGPRSVGARALPYVVVLIIALVAGALVWSLMTGEFSKITGLGGTSANTAQTSGTSSDTTKDDTATNGTSSDDSPKSDATNDASSDTNDDAKTNGDQSSDSTQSNDQSNQSDQSNDQSDQSSQVNKATSVRVVNAAGINGYAAQKKAVLDAAGYTAVQAANPTTSTLPTSTVVWYQNESDKATAEDVAAALGITDVQQTTGLDVPVVVVLVN</sequence>
<evidence type="ECO:0000313" key="4">
    <source>
        <dbReference type="EMBL" id="KAB8287856.1"/>
    </source>
</evidence>
<evidence type="ECO:0000313" key="7">
    <source>
        <dbReference type="Proteomes" id="UP000482084"/>
    </source>
</evidence>
<organism evidence="4 7">
    <name type="scientific">Bifidobacterium ramosum</name>
    <dbReference type="NCBI Taxonomy" id="1798158"/>
    <lineage>
        <taxon>Bacteria</taxon>
        <taxon>Bacillati</taxon>
        <taxon>Actinomycetota</taxon>
        <taxon>Actinomycetes</taxon>
        <taxon>Bifidobacteriales</taxon>
        <taxon>Bifidobacteriaceae</taxon>
        <taxon>Bifidobacterium</taxon>
    </lineage>
</organism>
<evidence type="ECO:0000313" key="5">
    <source>
        <dbReference type="EMBL" id="NEG71197.1"/>
    </source>
</evidence>
<keyword evidence="2" id="KW-1133">Transmembrane helix</keyword>
<feature type="compositionally biased region" description="Low complexity" evidence="1">
    <location>
        <begin position="123"/>
        <end position="150"/>
    </location>
</feature>
<feature type="region of interest" description="Disordered" evidence="1">
    <location>
        <begin position="68"/>
        <end position="153"/>
    </location>
</feature>
<keyword evidence="2" id="KW-0812">Transmembrane</keyword>
<keyword evidence="7" id="KW-1185">Reference proteome</keyword>
<feature type="transmembrane region" description="Helical" evidence="2">
    <location>
        <begin position="38"/>
        <end position="59"/>
    </location>
</feature>
<dbReference type="InterPro" id="IPR027381">
    <property type="entry name" value="LytR/CpsA/Psr_C"/>
</dbReference>
<dbReference type="Proteomes" id="UP000469943">
    <property type="component" value="Unassembled WGS sequence"/>
</dbReference>
<evidence type="ECO:0000256" key="1">
    <source>
        <dbReference type="SAM" id="MobiDB-lite"/>
    </source>
</evidence>
<dbReference type="RefSeq" id="WP_152358391.1">
    <property type="nucleotide sequence ID" value="NZ_WBSM01000006.1"/>
</dbReference>
<evidence type="ECO:0000313" key="6">
    <source>
        <dbReference type="Proteomes" id="UP000469943"/>
    </source>
</evidence>
<evidence type="ECO:0000256" key="2">
    <source>
        <dbReference type="SAM" id="Phobius"/>
    </source>
</evidence>
<protein>
    <submittedName>
        <fullName evidence="4">Cell wall integrity and stress response protein 1</fullName>
    </submittedName>
    <submittedName>
        <fullName evidence="5">LytR family transcriptional regulator</fullName>
    </submittedName>
</protein>
<dbReference type="OrthoDB" id="3242784at2"/>
<reference evidence="5 6" key="1">
    <citation type="submission" date="2019-10" db="EMBL/GenBank/DDBJ databases">
        <title>Bifidobacterium from non-human primates.</title>
        <authorList>
            <person name="Modesto M."/>
        </authorList>
    </citation>
    <scope>NUCLEOTIDE SEQUENCE [LARGE SCALE GENOMIC DNA]</scope>
    <source>
        <strain evidence="5 6">TREM</strain>
    </source>
</reference>
<dbReference type="Pfam" id="PF13399">
    <property type="entry name" value="LytR_C"/>
    <property type="match status" value="1"/>
</dbReference>
<comment type="caution">
    <text evidence="4">The sequence shown here is derived from an EMBL/GenBank/DDBJ whole genome shotgun (WGS) entry which is preliminary data.</text>
</comment>
<accession>A0A6L4WZR5</accession>
<dbReference type="Gene3D" id="3.30.70.2390">
    <property type="match status" value="1"/>
</dbReference>
<name>A0A6L4WZR5_9BIFI</name>
<feature type="domain" description="LytR/CpsA/Psr regulator C-terminal" evidence="3">
    <location>
        <begin position="155"/>
        <end position="237"/>
    </location>
</feature>
<dbReference type="EMBL" id="WBSM01000006">
    <property type="protein sequence ID" value="KAB8287856.1"/>
    <property type="molecule type" value="Genomic_DNA"/>
</dbReference>
<dbReference type="EMBL" id="WHZX01000002">
    <property type="protein sequence ID" value="NEG71197.1"/>
    <property type="molecule type" value="Genomic_DNA"/>
</dbReference>
<evidence type="ECO:0000259" key="3">
    <source>
        <dbReference type="Pfam" id="PF13399"/>
    </source>
</evidence>
<dbReference type="AlphaFoldDB" id="A0A6L4WZR5"/>
<keyword evidence="2" id="KW-0472">Membrane</keyword>
<feature type="compositionally biased region" description="Polar residues" evidence="1">
    <location>
        <begin position="94"/>
        <end position="113"/>
    </location>
</feature>
<gene>
    <name evidence="4" type="ORF">DSM100688_1323</name>
    <name evidence="5" type="ORF">GFD24_02975</name>
</gene>